<dbReference type="AlphaFoldDB" id="A0A2W5HCI4"/>
<accession>A0A2W5HCI4</accession>
<feature type="domain" description="Polysaccharide chain length determinant N-terminal" evidence="12">
    <location>
        <begin position="19"/>
        <end position="108"/>
    </location>
</feature>
<evidence type="ECO:0000256" key="5">
    <source>
        <dbReference type="ARBA" id="ARBA00022840"/>
    </source>
</evidence>
<name>A0A2W5HCI4_9BACT</name>
<evidence type="ECO:0000259" key="11">
    <source>
        <dbReference type="Pfam" id="PF01656"/>
    </source>
</evidence>
<dbReference type="PANTHER" id="PTHR32309">
    <property type="entry name" value="TYROSINE-PROTEIN KINASE"/>
    <property type="match status" value="1"/>
</dbReference>
<dbReference type="Pfam" id="PF01656">
    <property type="entry name" value="CbiA"/>
    <property type="match status" value="1"/>
</dbReference>
<comment type="subcellular location">
    <subcellularLocation>
        <location evidence="1">Cell membrane</location>
        <topology evidence="1">Multi-pass membrane protein</topology>
    </subcellularLocation>
</comment>
<feature type="compositionally biased region" description="Low complexity" evidence="9">
    <location>
        <begin position="127"/>
        <end position="140"/>
    </location>
</feature>
<dbReference type="SUPFAM" id="SSF52540">
    <property type="entry name" value="P-loop containing nucleoside triphosphate hydrolases"/>
    <property type="match status" value="1"/>
</dbReference>
<evidence type="ECO:0000256" key="8">
    <source>
        <dbReference type="SAM" id="Coils"/>
    </source>
</evidence>
<keyword evidence="2" id="KW-1003">Cell membrane</keyword>
<evidence type="ECO:0000259" key="12">
    <source>
        <dbReference type="Pfam" id="PF02706"/>
    </source>
</evidence>
<feature type="domain" description="CobQ/CobB/MinD/ParA nucleotide binding" evidence="11">
    <location>
        <begin position="548"/>
        <end position="714"/>
    </location>
</feature>
<dbReference type="Proteomes" id="UP000249739">
    <property type="component" value="Unassembled WGS sequence"/>
</dbReference>
<feature type="region of interest" description="Disordered" evidence="9">
    <location>
        <begin position="116"/>
        <end position="152"/>
    </location>
</feature>
<organism evidence="13 14">
    <name type="scientific">Micavibrio aeruginosavorus</name>
    <dbReference type="NCBI Taxonomy" id="349221"/>
    <lineage>
        <taxon>Bacteria</taxon>
        <taxon>Pseudomonadati</taxon>
        <taxon>Bdellovibrionota</taxon>
        <taxon>Bdellovibrionia</taxon>
        <taxon>Bdellovibrionales</taxon>
        <taxon>Pseudobdellovibrionaceae</taxon>
        <taxon>Micavibrio</taxon>
    </lineage>
</organism>
<dbReference type="Pfam" id="PF02706">
    <property type="entry name" value="Wzz"/>
    <property type="match status" value="1"/>
</dbReference>
<dbReference type="InterPro" id="IPR027417">
    <property type="entry name" value="P-loop_NTPase"/>
</dbReference>
<evidence type="ECO:0000256" key="2">
    <source>
        <dbReference type="ARBA" id="ARBA00022475"/>
    </source>
</evidence>
<evidence type="ECO:0000256" key="4">
    <source>
        <dbReference type="ARBA" id="ARBA00022741"/>
    </source>
</evidence>
<evidence type="ECO:0000313" key="13">
    <source>
        <dbReference type="EMBL" id="PZP55836.1"/>
    </source>
</evidence>
<evidence type="ECO:0000256" key="1">
    <source>
        <dbReference type="ARBA" id="ARBA00004651"/>
    </source>
</evidence>
<evidence type="ECO:0000256" key="7">
    <source>
        <dbReference type="ARBA" id="ARBA00023136"/>
    </source>
</evidence>
<gene>
    <name evidence="13" type="ORF">DI586_05590</name>
</gene>
<dbReference type="InterPro" id="IPR002586">
    <property type="entry name" value="CobQ/CobB/MinD/ParA_Nub-bd_dom"/>
</dbReference>
<protein>
    <submittedName>
        <fullName evidence="13">Uncharacterized protein</fullName>
    </submittedName>
</protein>
<evidence type="ECO:0000256" key="10">
    <source>
        <dbReference type="SAM" id="Phobius"/>
    </source>
</evidence>
<sequence length="721" mass="79462">MEKTMASYEHNSSDLIQPISIADLWNTLMRRKAIIIASVLLFILLGAIAYVVMPRLYLAKAVILLENRQRNIQIQAVVTTEPKDDMLIPSEIQVLMSRALMGKVVDQLKLVDNPSLLTEKPEKASEDNANNSGDNANANATPPPQLSRQERQAKRDAIVSRILGRTNVKQIEKSRAIEVSYQGLNPEICARIVNTLVHLYIEQQLTSNFEAIRMTNDWLSERVRETQKKVLEADTKVAKYRAKAGIVDSRGIDLIEQNITELSNKLATAKARAADTDARLSAIKNAGSQDTLPEVLNAPLIQTLRGREIQARDQLAALQNQLGTGHPKVTAARAQVDEINGKINQEISKVVEGIRRENQASTANVKNIEEQIEKLKGDYTKYKADNVELAALESEALTSRAFLETLNLRFKETQSQEDNKFQAPYARIISEALVPDRPFSPRAKMLLVMSILVGLGLGTGLALGLDMIQHGIYNGKYLQMITGKTNIASVPKASLAPDKGLISYADFPVVAPLSPFMQGIRALSAFIRHEVQERPDVKLYNFTSSVAGEGKSALVVSTARQLALEGLKVLAIDCDVHQPTLSNTFGVMQKPGLYELLKGLAPLEEVLFRDGVTGAMVIGAGRLDDVNVMSLGKGEWQRILNSVATGFDVVLLDSPPVTSYPEARTIARLSQNILCVRWKRTSVKAVGFTLDTLDRLGCTIIGTVINRSRSSHHFVRDSYKS</sequence>
<reference evidence="13 14" key="1">
    <citation type="submission" date="2017-08" db="EMBL/GenBank/DDBJ databases">
        <title>Infants hospitalized years apart are colonized by the same room-sourced microbial strains.</title>
        <authorList>
            <person name="Brooks B."/>
            <person name="Olm M.R."/>
            <person name="Firek B.A."/>
            <person name="Baker R."/>
            <person name="Thomas B.C."/>
            <person name="Morowitz M.J."/>
            <person name="Banfield J.F."/>
        </authorList>
    </citation>
    <scope>NUCLEOTIDE SEQUENCE [LARGE SCALE GENOMIC DNA]</scope>
    <source>
        <strain evidence="13">S2_006_000_R2_64</strain>
    </source>
</reference>
<feature type="coiled-coil region" evidence="8">
    <location>
        <begin position="351"/>
        <end position="385"/>
    </location>
</feature>
<feature type="coiled-coil region" evidence="8">
    <location>
        <begin position="252"/>
        <end position="321"/>
    </location>
</feature>
<dbReference type="InterPro" id="IPR005702">
    <property type="entry name" value="Wzc-like_C"/>
</dbReference>
<keyword evidence="6 10" id="KW-1133">Transmembrane helix</keyword>
<dbReference type="InterPro" id="IPR050445">
    <property type="entry name" value="Bact_polysacc_biosynth/exp"/>
</dbReference>
<evidence type="ECO:0000256" key="6">
    <source>
        <dbReference type="ARBA" id="ARBA00022989"/>
    </source>
</evidence>
<keyword evidence="4" id="KW-0547">Nucleotide-binding</keyword>
<proteinExistence type="predicted"/>
<evidence type="ECO:0000256" key="9">
    <source>
        <dbReference type="SAM" id="MobiDB-lite"/>
    </source>
</evidence>
<keyword evidence="7 10" id="KW-0472">Membrane</keyword>
<comment type="caution">
    <text evidence="13">The sequence shown here is derived from an EMBL/GenBank/DDBJ whole genome shotgun (WGS) entry which is preliminary data.</text>
</comment>
<dbReference type="CDD" id="cd05387">
    <property type="entry name" value="BY-kinase"/>
    <property type="match status" value="1"/>
</dbReference>
<dbReference type="EMBL" id="QFOT01000048">
    <property type="protein sequence ID" value="PZP55836.1"/>
    <property type="molecule type" value="Genomic_DNA"/>
</dbReference>
<keyword evidence="5" id="KW-0067">ATP-binding</keyword>
<dbReference type="PANTHER" id="PTHR32309:SF13">
    <property type="entry name" value="FERRIC ENTEROBACTIN TRANSPORT PROTEIN FEPE"/>
    <property type="match status" value="1"/>
</dbReference>
<dbReference type="InterPro" id="IPR003856">
    <property type="entry name" value="LPS_length_determ_N"/>
</dbReference>
<keyword evidence="3 10" id="KW-0812">Transmembrane</keyword>
<dbReference type="Gene3D" id="3.40.50.300">
    <property type="entry name" value="P-loop containing nucleotide triphosphate hydrolases"/>
    <property type="match status" value="1"/>
</dbReference>
<evidence type="ECO:0000256" key="3">
    <source>
        <dbReference type="ARBA" id="ARBA00022692"/>
    </source>
</evidence>
<feature type="transmembrane region" description="Helical" evidence="10">
    <location>
        <begin position="33"/>
        <end position="53"/>
    </location>
</feature>
<dbReference type="GO" id="GO:0005886">
    <property type="term" value="C:plasma membrane"/>
    <property type="evidence" value="ECO:0007669"/>
    <property type="project" value="UniProtKB-SubCell"/>
</dbReference>
<dbReference type="GO" id="GO:0004713">
    <property type="term" value="F:protein tyrosine kinase activity"/>
    <property type="evidence" value="ECO:0007669"/>
    <property type="project" value="TreeGrafter"/>
</dbReference>
<keyword evidence="8" id="KW-0175">Coiled coil</keyword>
<evidence type="ECO:0000313" key="14">
    <source>
        <dbReference type="Proteomes" id="UP000249739"/>
    </source>
</evidence>